<evidence type="ECO:0000313" key="1">
    <source>
        <dbReference type="EMBL" id="MFC2927461.1"/>
    </source>
</evidence>
<dbReference type="EMBL" id="JBHRSV010000032">
    <property type="protein sequence ID" value="MFC2927461.1"/>
    <property type="molecule type" value="Genomic_DNA"/>
</dbReference>
<proteinExistence type="predicted"/>
<reference evidence="2" key="1">
    <citation type="journal article" date="2019" name="Int. J. Syst. Evol. Microbiol.">
        <title>The Global Catalogue of Microorganisms (GCM) 10K type strain sequencing project: providing services to taxonomists for standard genome sequencing and annotation.</title>
        <authorList>
            <consortium name="The Broad Institute Genomics Platform"/>
            <consortium name="The Broad Institute Genome Sequencing Center for Infectious Disease"/>
            <person name="Wu L."/>
            <person name="Ma J."/>
        </authorList>
    </citation>
    <scope>NUCLEOTIDE SEQUENCE [LARGE SCALE GENOMIC DNA]</scope>
    <source>
        <strain evidence="2">KCTC 52487</strain>
    </source>
</reference>
<accession>A0ABV7A181</accession>
<organism evidence="1 2">
    <name type="scientific">Hyphobacterium vulgare</name>
    <dbReference type="NCBI Taxonomy" id="1736751"/>
    <lineage>
        <taxon>Bacteria</taxon>
        <taxon>Pseudomonadati</taxon>
        <taxon>Pseudomonadota</taxon>
        <taxon>Alphaproteobacteria</taxon>
        <taxon>Maricaulales</taxon>
        <taxon>Maricaulaceae</taxon>
        <taxon>Hyphobacterium</taxon>
    </lineage>
</organism>
<gene>
    <name evidence="1" type="ORF">ACFOOR_15240</name>
</gene>
<dbReference type="Proteomes" id="UP001595379">
    <property type="component" value="Unassembled WGS sequence"/>
</dbReference>
<evidence type="ECO:0000313" key="2">
    <source>
        <dbReference type="Proteomes" id="UP001595379"/>
    </source>
</evidence>
<keyword evidence="2" id="KW-1185">Reference proteome</keyword>
<sequence>MTRPDRATLHAALRAKGHTLFTSAKGYDLNIVAVRSRETEAGAFDDWLTLSWRAGADWQYLAFPVTTDPGQHYLDHPVHPKGTATLIPGQYRSAYRIAKHKGRYDALCQRPGCAMPVWRGGVRHEDGTGLNIHRAAASGTTQTVGRWSAGCTVFADADDFALFMSVCRIAARIWGNAFSYTLLEEGDL</sequence>
<comment type="caution">
    <text evidence="1">The sequence shown here is derived from an EMBL/GenBank/DDBJ whole genome shotgun (WGS) entry which is preliminary data.</text>
</comment>
<dbReference type="RefSeq" id="WP_343165805.1">
    <property type="nucleotide sequence ID" value="NZ_JBHRSV010000032.1"/>
</dbReference>
<name>A0ABV7A181_9PROT</name>
<protein>
    <submittedName>
        <fullName evidence="1">Uncharacterized protein</fullName>
    </submittedName>
</protein>